<evidence type="ECO:0000313" key="2">
    <source>
        <dbReference type="Proteomes" id="UP001055072"/>
    </source>
</evidence>
<dbReference type="Proteomes" id="UP001055072">
    <property type="component" value="Unassembled WGS sequence"/>
</dbReference>
<proteinExistence type="predicted"/>
<comment type="caution">
    <text evidence="1">The sequence shown here is derived from an EMBL/GenBank/DDBJ whole genome shotgun (WGS) entry which is preliminary data.</text>
</comment>
<dbReference type="EMBL" id="MU274977">
    <property type="protein sequence ID" value="KAI0083265.1"/>
    <property type="molecule type" value="Genomic_DNA"/>
</dbReference>
<evidence type="ECO:0000313" key="1">
    <source>
        <dbReference type="EMBL" id="KAI0083265.1"/>
    </source>
</evidence>
<keyword evidence="2" id="KW-1185">Reference proteome</keyword>
<name>A0ACB8TMV0_9APHY</name>
<organism evidence="1 2">
    <name type="scientific">Irpex rosettiformis</name>
    <dbReference type="NCBI Taxonomy" id="378272"/>
    <lineage>
        <taxon>Eukaryota</taxon>
        <taxon>Fungi</taxon>
        <taxon>Dikarya</taxon>
        <taxon>Basidiomycota</taxon>
        <taxon>Agaricomycotina</taxon>
        <taxon>Agaricomycetes</taxon>
        <taxon>Polyporales</taxon>
        <taxon>Irpicaceae</taxon>
        <taxon>Irpex</taxon>
    </lineage>
</organism>
<sequence length="162" mass="17415">MWEHLSKGDLPIESRANSLEDALSVPEGILPSHLVDSQDCAKGHLLKEDIERMVNEAEKYKTEDEATASHIQTKNGLESYAYNLHNSLTDSATADEFALEDKETLELSRPSSFEGGIRGKVEELEAIANPIMQKLNAAPGGVLGSAAPGDASEGGHSVEEVD</sequence>
<gene>
    <name evidence="1" type="ORF">BDY19DRAFT_910725</name>
</gene>
<protein>
    <submittedName>
        <fullName evidence="1">Uncharacterized protein</fullName>
    </submittedName>
</protein>
<accession>A0ACB8TMV0</accession>
<reference evidence="1" key="1">
    <citation type="journal article" date="2021" name="Environ. Microbiol.">
        <title>Gene family expansions and transcriptome signatures uncover fungal adaptations to wood decay.</title>
        <authorList>
            <person name="Hage H."/>
            <person name="Miyauchi S."/>
            <person name="Viragh M."/>
            <person name="Drula E."/>
            <person name="Min B."/>
            <person name="Chaduli D."/>
            <person name="Navarro D."/>
            <person name="Favel A."/>
            <person name="Norest M."/>
            <person name="Lesage-Meessen L."/>
            <person name="Balint B."/>
            <person name="Merenyi Z."/>
            <person name="de Eugenio L."/>
            <person name="Morin E."/>
            <person name="Martinez A.T."/>
            <person name="Baldrian P."/>
            <person name="Stursova M."/>
            <person name="Martinez M.J."/>
            <person name="Novotny C."/>
            <person name="Magnuson J.K."/>
            <person name="Spatafora J.W."/>
            <person name="Maurice S."/>
            <person name="Pangilinan J."/>
            <person name="Andreopoulos W."/>
            <person name="LaButti K."/>
            <person name="Hundley H."/>
            <person name="Na H."/>
            <person name="Kuo A."/>
            <person name="Barry K."/>
            <person name="Lipzen A."/>
            <person name="Henrissat B."/>
            <person name="Riley R."/>
            <person name="Ahrendt S."/>
            <person name="Nagy L.G."/>
            <person name="Grigoriev I.V."/>
            <person name="Martin F."/>
            <person name="Rosso M.N."/>
        </authorList>
    </citation>
    <scope>NUCLEOTIDE SEQUENCE</scope>
    <source>
        <strain evidence="1">CBS 384.51</strain>
    </source>
</reference>